<feature type="compositionally biased region" description="Acidic residues" evidence="1">
    <location>
        <begin position="33"/>
        <end position="55"/>
    </location>
</feature>
<feature type="region of interest" description="Disordered" evidence="1">
    <location>
        <begin position="1"/>
        <end position="63"/>
    </location>
</feature>
<dbReference type="PANTHER" id="PTHR13138">
    <property type="entry name" value="PROTEIN LIN1"/>
    <property type="match status" value="1"/>
</dbReference>
<feature type="domain" description="GYF" evidence="2">
    <location>
        <begin position="279"/>
        <end position="336"/>
    </location>
</feature>
<accession>A0ABM1MSW4</accession>
<dbReference type="SUPFAM" id="SSF55277">
    <property type="entry name" value="GYF domain"/>
    <property type="match status" value="1"/>
</dbReference>
<feature type="compositionally biased region" description="Low complexity" evidence="1">
    <location>
        <begin position="261"/>
        <end position="278"/>
    </location>
</feature>
<dbReference type="SMART" id="SM00444">
    <property type="entry name" value="GYF"/>
    <property type="match status" value="1"/>
</dbReference>
<evidence type="ECO:0000259" key="2">
    <source>
        <dbReference type="PROSITE" id="PS50829"/>
    </source>
</evidence>
<dbReference type="Proteomes" id="UP000695000">
    <property type="component" value="Unplaced"/>
</dbReference>
<dbReference type="Pfam" id="PF02213">
    <property type="entry name" value="GYF"/>
    <property type="match status" value="1"/>
</dbReference>
<reference evidence="4" key="1">
    <citation type="submission" date="2025-08" db="UniProtKB">
        <authorList>
            <consortium name="RefSeq"/>
        </authorList>
    </citation>
    <scope>IDENTIFICATION</scope>
    <source>
        <tissue evidence="4">Whole Larva</tissue>
    </source>
</reference>
<dbReference type="InterPro" id="IPR003169">
    <property type="entry name" value="GYF"/>
</dbReference>
<evidence type="ECO:0000256" key="1">
    <source>
        <dbReference type="SAM" id="MobiDB-lite"/>
    </source>
</evidence>
<evidence type="ECO:0000313" key="4">
    <source>
        <dbReference type="RefSeq" id="XP_017777664.1"/>
    </source>
</evidence>
<keyword evidence="3" id="KW-1185">Reference proteome</keyword>
<dbReference type="RefSeq" id="XP_017777664.1">
    <property type="nucleotide sequence ID" value="XM_017922175.1"/>
</dbReference>
<dbReference type="GeneID" id="108563484"/>
<evidence type="ECO:0000313" key="3">
    <source>
        <dbReference type="Proteomes" id="UP000695000"/>
    </source>
</evidence>
<gene>
    <name evidence="4" type="primary">LOC108563484</name>
</gene>
<name>A0ABM1MSW4_NICVS</name>
<feature type="region of interest" description="Disordered" evidence="1">
    <location>
        <begin position="256"/>
        <end position="278"/>
    </location>
</feature>
<proteinExistence type="predicted"/>
<organism evidence="3 4">
    <name type="scientific">Nicrophorus vespilloides</name>
    <name type="common">Boreal carrion beetle</name>
    <dbReference type="NCBI Taxonomy" id="110193"/>
    <lineage>
        <taxon>Eukaryota</taxon>
        <taxon>Metazoa</taxon>
        <taxon>Ecdysozoa</taxon>
        <taxon>Arthropoda</taxon>
        <taxon>Hexapoda</taxon>
        <taxon>Insecta</taxon>
        <taxon>Pterygota</taxon>
        <taxon>Neoptera</taxon>
        <taxon>Endopterygota</taxon>
        <taxon>Coleoptera</taxon>
        <taxon>Polyphaga</taxon>
        <taxon>Staphyliniformia</taxon>
        <taxon>Silphidae</taxon>
        <taxon>Nicrophorinae</taxon>
        <taxon>Nicrophorus</taxon>
    </lineage>
</organism>
<dbReference type="PANTHER" id="PTHR13138:SF3">
    <property type="entry name" value="CD2 ANTIGEN CYTOPLASMIC TAIL-BINDING PROTEIN 2"/>
    <property type="match status" value="1"/>
</dbReference>
<dbReference type="InterPro" id="IPR035445">
    <property type="entry name" value="GYF-like_dom_sf"/>
</dbReference>
<feature type="compositionally biased region" description="Basic and acidic residues" evidence="1">
    <location>
        <begin position="20"/>
        <end position="32"/>
    </location>
</feature>
<dbReference type="Gene3D" id="3.30.1490.40">
    <property type="match status" value="1"/>
</dbReference>
<protein>
    <submittedName>
        <fullName evidence="4">CD2 antigen cytoplasmic tail-binding protein 2 homolog</fullName>
    </submittedName>
</protein>
<dbReference type="PROSITE" id="PS50829">
    <property type="entry name" value="GYF"/>
    <property type="match status" value="1"/>
</dbReference>
<dbReference type="InterPro" id="IPR039905">
    <property type="entry name" value="CD2BP2/Lin1"/>
</dbReference>
<sequence>MSKKRNIDEALGGSRATKQVKFDDNVKKHTLDSDEEDNDDQYNVLDENDIEGEEEGAARQDGDTRMTAFNMQEEMEMGHFDRDGHFIWNNEKEVRDNWLDNIDWHKVKDKTGANPYSLESKGLGDESESEEEMDTFNEIDTYKKIITYLKPKESINKALRRLGGDSSKLSTMEKLKRKKAGTLGSSKEVNELTELANEVLTQLGNMDVYQETFEQISLKLDAHDKKNKSKAKIVEAELDMYSDDFDKQEKGKIVGVDGAEQEQSSTTTTNTAGESSSSELMWEFKWEQDKEKIEGPFDTLQMNKWQSEGHFKTGVWVRKCGSEDANFYSSSRIDFELYL</sequence>